<dbReference type="InterPro" id="IPR038601">
    <property type="entry name" value="MttB-like_sf"/>
</dbReference>
<dbReference type="GO" id="GO:0015948">
    <property type="term" value="P:methanogenesis"/>
    <property type="evidence" value="ECO:0007669"/>
    <property type="project" value="InterPro"/>
</dbReference>
<dbReference type="Gene3D" id="3.20.20.480">
    <property type="entry name" value="Trimethylamine methyltransferase-like"/>
    <property type="match status" value="1"/>
</dbReference>
<evidence type="ECO:0000256" key="3">
    <source>
        <dbReference type="ARBA" id="ARBA00022679"/>
    </source>
</evidence>
<comment type="similarity">
    <text evidence="1">Belongs to the trimethylamine methyltransferase family.</text>
</comment>
<dbReference type="Pfam" id="PF06253">
    <property type="entry name" value="MTTB"/>
    <property type="match status" value="1"/>
</dbReference>
<accession>A0A9D5Q6N4</accession>
<keyword evidence="3" id="KW-0808">Transferase</keyword>
<gene>
    <name evidence="4" type="ORF">GF339_15750</name>
</gene>
<organism evidence="4 5">
    <name type="scientific">candidate division KSB3 bacterium</name>
    <dbReference type="NCBI Taxonomy" id="2044937"/>
    <lineage>
        <taxon>Bacteria</taxon>
        <taxon>candidate division KSB3</taxon>
    </lineage>
</organism>
<comment type="caution">
    <text evidence="4">The sequence shown here is derived from an EMBL/GenBank/DDBJ whole genome shotgun (WGS) entry which is preliminary data.</text>
</comment>
<evidence type="ECO:0000313" key="5">
    <source>
        <dbReference type="Proteomes" id="UP000649604"/>
    </source>
</evidence>
<dbReference type="Proteomes" id="UP000649604">
    <property type="component" value="Unassembled WGS sequence"/>
</dbReference>
<sequence>MRRPYSFLTVLSDGDKEQIYQTALRILEEIGIQVLHDKTVALLQEAGCVMEGEGERIVKIPASLVRQAITSAPKNIPVFDREGTHVMDLGGYRSYFGTGSDLMYTVDSEHFERRRCMLDDVRRAARVCDALPNLDFIMSFAHPLDISPSQSYLHSFLAMAESSTKPIVCTAEDRDDLREMWEIARILRGSEDALIKQPYFIYYGEPSSPLKYPPYSLEKLLFCAEKRVPCIYSPAPIAGSTAPMTIAGHVAQGLAESLGGLVIHQLKAPGAPFLMGMGPAVLDMMTSQSSYNAPEYYLAYLGMIEMSHYVDLPCWGYAGTSDSQIPDEQATLESGMLTFIATMAGANLNHDVGYLNFGLTGSLEMIVITDEIIDQIRRLKRGIPVDEETLAFDVIREVGHEGHHLLHPHTLKHLRATQWRPILISRKGYDQWEQEGRMTLLDRARHRLQHLLDHHQPTAIAAPILQELWQRVKDFPG</sequence>
<evidence type="ECO:0000256" key="2">
    <source>
        <dbReference type="ARBA" id="ARBA00022603"/>
    </source>
</evidence>
<protein>
    <submittedName>
        <fullName evidence="4">Trimethylamine methyltransferase</fullName>
    </submittedName>
</protein>
<dbReference type="InterPro" id="IPR010426">
    <property type="entry name" value="MTTB_MeTrfase"/>
</dbReference>
<reference evidence="4" key="1">
    <citation type="submission" date="2019-11" db="EMBL/GenBank/DDBJ databases">
        <title>Microbial mats filling the niche in hypersaline microbial mats.</title>
        <authorList>
            <person name="Wong H.L."/>
            <person name="Macleod F.I."/>
            <person name="White R.A. III"/>
            <person name="Burns B.P."/>
        </authorList>
    </citation>
    <scope>NUCLEOTIDE SEQUENCE</scope>
    <source>
        <strain evidence="4">Rbin_158</strain>
    </source>
</reference>
<keyword evidence="2 4" id="KW-0489">Methyltransferase</keyword>
<evidence type="ECO:0000256" key="1">
    <source>
        <dbReference type="ARBA" id="ARBA00007137"/>
    </source>
</evidence>
<dbReference type="GO" id="GO:0008168">
    <property type="term" value="F:methyltransferase activity"/>
    <property type="evidence" value="ECO:0007669"/>
    <property type="project" value="UniProtKB-KW"/>
</dbReference>
<dbReference type="GO" id="GO:0032259">
    <property type="term" value="P:methylation"/>
    <property type="evidence" value="ECO:0007669"/>
    <property type="project" value="UniProtKB-KW"/>
</dbReference>
<proteinExistence type="inferred from homology"/>
<dbReference type="EMBL" id="WJJP01000518">
    <property type="protein sequence ID" value="MBD3326039.1"/>
    <property type="molecule type" value="Genomic_DNA"/>
</dbReference>
<name>A0A9D5Q6N4_9BACT</name>
<evidence type="ECO:0000313" key="4">
    <source>
        <dbReference type="EMBL" id="MBD3326039.1"/>
    </source>
</evidence>
<dbReference type="AlphaFoldDB" id="A0A9D5Q6N4"/>